<dbReference type="Gene3D" id="3.40.50.720">
    <property type="entry name" value="NAD(P)-binding Rossmann-like Domain"/>
    <property type="match status" value="1"/>
</dbReference>
<gene>
    <name evidence="2" type="ORF">GV791_18710</name>
</gene>
<evidence type="ECO:0000259" key="1">
    <source>
        <dbReference type="Pfam" id="PF13460"/>
    </source>
</evidence>
<dbReference type="AlphaFoldDB" id="A0A6P1CRX9"/>
<feature type="domain" description="NAD(P)-binding" evidence="1">
    <location>
        <begin position="10"/>
        <end position="176"/>
    </location>
</feature>
<dbReference type="InterPro" id="IPR036291">
    <property type="entry name" value="NAD(P)-bd_dom_sf"/>
</dbReference>
<dbReference type="PANTHER" id="PTHR43162">
    <property type="match status" value="1"/>
</dbReference>
<dbReference type="Gene3D" id="3.90.25.10">
    <property type="entry name" value="UDP-galactose 4-epimerase, domain 1"/>
    <property type="match status" value="1"/>
</dbReference>
<evidence type="ECO:0000313" key="3">
    <source>
        <dbReference type="Proteomes" id="UP000471166"/>
    </source>
</evidence>
<organism evidence="2 3">
    <name type="scientific">Nocardia cyriacigeorgica</name>
    <dbReference type="NCBI Taxonomy" id="135487"/>
    <lineage>
        <taxon>Bacteria</taxon>
        <taxon>Bacillati</taxon>
        <taxon>Actinomycetota</taxon>
        <taxon>Actinomycetes</taxon>
        <taxon>Mycobacteriales</taxon>
        <taxon>Nocardiaceae</taxon>
        <taxon>Nocardia</taxon>
    </lineage>
</organism>
<dbReference type="Proteomes" id="UP000471166">
    <property type="component" value="Unassembled WGS sequence"/>
</dbReference>
<dbReference type="PANTHER" id="PTHR43162:SF1">
    <property type="entry name" value="PRESTALK A DIFFERENTIATION PROTEIN A"/>
    <property type="match status" value="1"/>
</dbReference>
<evidence type="ECO:0000313" key="2">
    <source>
        <dbReference type="EMBL" id="NEW34572.1"/>
    </source>
</evidence>
<comment type="caution">
    <text evidence="2">The sequence shown here is derived from an EMBL/GenBank/DDBJ whole genome shotgun (WGS) entry which is preliminary data.</text>
</comment>
<protein>
    <submittedName>
        <fullName evidence="2">NAD(P)H-binding protein</fullName>
    </submittedName>
</protein>
<name>A0A6P1CRX9_9NOCA</name>
<dbReference type="Pfam" id="PF13460">
    <property type="entry name" value="NAD_binding_10"/>
    <property type="match status" value="1"/>
</dbReference>
<reference evidence="2 3" key="1">
    <citation type="submission" date="2020-01" db="EMBL/GenBank/DDBJ databases">
        <title>Genetics and antimicrobial susceptibilities of Nocardia species isolated from the soil; a comparison with species isolated from humans.</title>
        <authorList>
            <person name="Carrasco G."/>
            <person name="Monzon S."/>
            <person name="Sansegundo M."/>
            <person name="Garcia E."/>
            <person name="Garrido N."/>
            <person name="Medina M.J."/>
            <person name="Villalon P."/>
            <person name="Ramirez-Arocha A.C."/>
            <person name="Jimenez P."/>
            <person name="Cuesta I."/>
            <person name="Valdezate S."/>
        </authorList>
    </citation>
    <scope>NUCLEOTIDE SEQUENCE [LARGE SCALE GENOMIC DNA]</scope>
    <source>
        <strain evidence="2 3">CNM20110626</strain>
    </source>
</reference>
<sequence length="280" mass="29237">MDNSTVLVIGGTGKVGRRVAALLRERGVDVRVASRSGDLRFNWTDPQTWDAALNGVRAAFVVPLDVSPSPTPSLVRAAAAAGVERIVLLSARGVDTPGYFGDDYAGGRSHLDGEAALRESGLSWTVLRPSWFMQNFSEGAFLDGVLSGRLALPTGDGKAAFVDAADIAEVAVAALTGSGHDGQTYDLTGPAPLSIPEALAEIATASGRRADYVPVDVADFERELVSLGLSEADIELWSGALRSIRTSSDAVVADGVRRALGREPRTFAAFAAAEAGAWRA</sequence>
<dbReference type="InterPro" id="IPR016040">
    <property type="entry name" value="NAD(P)-bd_dom"/>
</dbReference>
<proteinExistence type="predicted"/>
<dbReference type="InterPro" id="IPR051604">
    <property type="entry name" value="Ergot_Alk_Oxidoreductase"/>
</dbReference>
<dbReference type="SUPFAM" id="SSF51735">
    <property type="entry name" value="NAD(P)-binding Rossmann-fold domains"/>
    <property type="match status" value="1"/>
</dbReference>
<accession>A0A6P1CRX9</accession>
<dbReference type="EMBL" id="JAAGVB010000029">
    <property type="protein sequence ID" value="NEW34572.1"/>
    <property type="molecule type" value="Genomic_DNA"/>
</dbReference>